<comment type="caution">
    <text evidence="2">The sequence shown here is derived from an EMBL/GenBank/DDBJ whole genome shotgun (WGS) entry which is preliminary data.</text>
</comment>
<name>A0A100WN83_MYCFO</name>
<feature type="transmembrane region" description="Helical" evidence="1">
    <location>
        <begin position="20"/>
        <end position="40"/>
    </location>
</feature>
<evidence type="ECO:0000313" key="2">
    <source>
        <dbReference type="EMBL" id="GAT01277.1"/>
    </source>
</evidence>
<dbReference type="Proteomes" id="UP000069705">
    <property type="component" value="Unassembled WGS sequence"/>
</dbReference>
<keyword evidence="1" id="KW-0472">Membrane</keyword>
<organism evidence="2 3">
    <name type="scientific">Mycolicibacterium fortuitum subsp. acetamidolyticum</name>
    <dbReference type="NCBI Taxonomy" id="144550"/>
    <lineage>
        <taxon>Bacteria</taxon>
        <taxon>Bacillati</taxon>
        <taxon>Actinomycetota</taxon>
        <taxon>Actinomycetes</taxon>
        <taxon>Mycobacteriales</taxon>
        <taxon>Mycobacteriaceae</taxon>
        <taxon>Mycolicibacterium</taxon>
    </lineage>
</organism>
<evidence type="ECO:0000256" key="1">
    <source>
        <dbReference type="SAM" id="Phobius"/>
    </source>
</evidence>
<gene>
    <name evidence="2" type="ORF">RMCFA_1391</name>
</gene>
<keyword evidence="1" id="KW-1133">Transmembrane helix</keyword>
<feature type="transmembrane region" description="Helical" evidence="1">
    <location>
        <begin position="103"/>
        <end position="122"/>
    </location>
</feature>
<dbReference type="AlphaFoldDB" id="A0A100WN83"/>
<sequence>MGDSEESVTDHQHPAVRRVAWWIADGALWISISFSVMAHLCQRFADRNRPVRNEYGILDMTGGREGFAMHVGQGFGYVGLGWIVVSIVLAIMCRVRYGIAKETTIYLVLLAIAAVAVGSLRAL</sequence>
<keyword evidence="1" id="KW-0812">Transmembrane</keyword>
<evidence type="ECO:0000313" key="3">
    <source>
        <dbReference type="Proteomes" id="UP000069705"/>
    </source>
</evidence>
<accession>A0A100WN83</accession>
<dbReference type="EMBL" id="BCSZ01000012">
    <property type="protein sequence ID" value="GAT01277.1"/>
    <property type="molecule type" value="Genomic_DNA"/>
</dbReference>
<feature type="transmembrane region" description="Helical" evidence="1">
    <location>
        <begin position="74"/>
        <end position="97"/>
    </location>
</feature>
<reference evidence="3" key="2">
    <citation type="submission" date="2016-02" db="EMBL/GenBank/DDBJ databases">
        <title>Draft genome sequence of five rapidly growing Mycobacterium species.</title>
        <authorList>
            <person name="Katahira K."/>
            <person name="Gotou Y."/>
            <person name="Iida K."/>
            <person name="Ogura Y."/>
            <person name="Hayashi T."/>
        </authorList>
    </citation>
    <scope>NUCLEOTIDE SEQUENCE [LARGE SCALE GENOMIC DNA]</scope>
    <source>
        <strain evidence="3">JCM6368</strain>
    </source>
</reference>
<reference evidence="2 3" key="1">
    <citation type="journal article" date="2016" name="Genome Announc.">
        <title>Draft Genome Sequences of Five Rapidly Growing Mycobacterium Species, M. thermoresistibile, M. fortuitum subsp. acetamidolyticum, M. canariasense, M. brisbanense, and M. novocastrense.</title>
        <authorList>
            <person name="Katahira K."/>
            <person name="Ogura Y."/>
            <person name="Gotoh Y."/>
            <person name="Hayashi T."/>
        </authorList>
    </citation>
    <scope>NUCLEOTIDE SEQUENCE [LARGE SCALE GENOMIC DNA]</scope>
    <source>
        <strain evidence="2 3">JCM6368</strain>
    </source>
</reference>
<proteinExistence type="predicted"/>
<protein>
    <submittedName>
        <fullName evidence="2">Glyoxylate pathway regulator</fullName>
    </submittedName>
</protein>